<dbReference type="InterPro" id="IPR042150">
    <property type="entry name" value="MmRce1-like"/>
</dbReference>
<dbReference type="PANTHER" id="PTHR35797:SF1">
    <property type="entry name" value="PROTEASE"/>
    <property type="match status" value="1"/>
</dbReference>
<organism evidence="3 4">
    <name type="scientific">Chloroflexus islandicus</name>
    <dbReference type="NCBI Taxonomy" id="1707952"/>
    <lineage>
        <taxon>Bacteria</taxon>
        <taxon>Bacillati</taxon>
        <taxon>Chloroflexota</taxon>
        <taxon>Chloroflexia</taxon>
        <taxon>Chloroflexales</taxon>
        <taxon>Chloroflexineae</taxon>
        <taxon>Chloroflexaceae</taxon>
        <taxon>Chloroflexus</taxon>
    </lineage>
</organism>
<dbReference type="Proteomes" id="UP000078287">
    <property type="component" value="Unassembled WGS sequence"/>
</dbReference>
<dbReference type="GO" id="GO:0004175">
    <property type="term" value="F:endopeptidase activity"/>
    <property type="evidence" value="ECO:0007669"/>
    <property type="project" value="UniProtKB-ARBA"/>
</dbReference>
<evidence type="ECO:0000259" key="2">
    <source>
        <dbReference type="Pfam" id="PF02517"/>
    </source>
</evidence>
<evidence type="ECO:0000313" key="3">
    <source>
        <dbReference type="EMBL" id="OAN44121.1"/>
    </source>
</evidence>
<feature type="transmembrane region" description="Helical" evidence="1">
    <location>
        <begin position="41"/>
        <end position="62"/>
    </location>
</feature>
<proteinExistence type="predicted"/>
<feature type="domain" description="CAAX prenyl protease 2/Lysostaphin resistance protein A-like" evidence="2">
    <location>
        <begin position="152"/>
        <end position="250"/>
    </location>
</feature>
<dbReference type="AlphaFoldDB" id="A0A178M5U2"/>
<dbReference type="OrthoDB" id="9777755at2"/>
<comment type="caution">
    <text evidence="3">The sequence shown here is derived from an EMBL/GenBank/DDBJ whole genome shotgun (WGS) entry which is preliminary data.</text>
</comment>
<evidence type="ECO:0000256" key="1">
    <source>
        <dbReference type="SAM" id="Phobius"/>
    </source>
</evidence>
<sequence>MATLNWRGLGWFVGLSVGLAWLCCAPLWLSEAGLANPLALPLMLAMMFTPALATLIVTRWISPPPEGIVKATGLGIGKGRRWGWYWLFAWTVPGLIMVVSPFFSALFGVYDLDLSLSGFRALLNAAGAGEALANISLWPIVIAQLGVALVAGPLLNAAPVFGEEWGWRGYLLPQLLPLGQWPAMIISGVIWGVWHAPIILLGYNYPTNPALGVVMMTVFCVLVGIILGWTRLATGSVWPAVIGHGSINAFGGAIALFAREGATVDTIWATALGITGWPLWVAVIAILVLSRQLPVADPPDAQQLHSTPTGHAAVRVSLQ</sequence>
<dbReference type="RefSeq" id="WP_066789616.1">
    <property type="nucleotide sequence ID" value="NZ_LWQS01000071.1"/>
</dbReference>
<dbReference type="InterPro" id="IPR003675">
    <property type="entry name" value="Rce1/LyrA-like_dom"/>
</dbReference>
<feature type="transmembrane region" description="Helical" evidence="1">
    <location>
        <begin position="267"/>
        <end position="289"/>
    </location>
</feature>
<dbReference type="EMBL" id="LWQS01000071">
    <property type="protein sequence ID" value="OAN44121.1"/>
    <property type="molecule type" value="Genomic_DNA"/>
</dbReference>
<feature type="transmembrane region" description="Helical" evidence="1">
    <location>
        <begin position="82"/>
        <end position="110"/>
    </location>
</feature>
<dbReference type="GO" id="GO:0080120">
    <property type="term" value="P:CAAX-box protein maturation"/>
    <property type="evidence" value="ECO:0007669"/>
    <property type="project" value="UniProtKB-ARBA"/>
</dbReference>
<feature type="transmembrane region" description="Helical" evidence="1">
    <location>
        <begin position="210"/>
        <end position="230"/>
    </location>
</feature>
<dbReference type="PANTHER" id="PTHR35797">
    <property type="entry name" value="PROTEASE-RELATED"/>
    <property type="match status" value="1"/>
</dbReference>
<feature type="transmembrane region" description="Helical" evidence="1">
    <location>
        <begin position="236"/>
        <end position="258"/>
    </location>
</feature>
<keyword evidence="1" id="KW-0812">Transmembrane</keyword>
<gene>
    <name evidence="3" type="ORF">A6A03_02945</name>
</gene>
<feature type="transmembrane region" description="Helical" evidence="1">
    <location>
        <begin position="181"/>
        <end position="203"/>
    </location>
</feature>
<keyword evidence="1" id="KW-0472">Membrane</keyword>
<keyword evidence="1" id="KW-1133">Transmembrane helix</keyword>
<keyword evidence="4" id="KW-1185">Reference proteome</keyword>
<evidence type="ECO:0000313" key="4">
    <source>
        <dbReference type="Proteomes" id="UP000078287"/>
    </source>
</evidence>
<reference evidence="3 4" key="1">
    <citation type="submission" date="2016-04" db="EMBL/GenBank/DDBJ databases">
        <title>Chloroflexus islandicus sp. nov., a thermophilic filamentous anoxygenic phototrophic bacterium from geyser Strokkur (Iceland).</title>
        <authorList>
            <person name="Gaisin V.A."/>
            <person name="Kalashnikov A.M."/>
            <person name="Sukhacheva M.V."/>
            <person name="Grouzdev D.S."/>
            <person name="Ivanov T.M."/>
            <person name="Kuznetsov B."/>
            <person name="Gorlenko V.M."/>
        </authorList>
    </citation>
    <scope>NUCLEOTIDE SEQUENCE [LARGE SCALE GENOMIC DNA]</scope>
    <source>
        <strain evidence="4">isl-2</strain>
    </source>
</reference>
<dbReference type="STRING" id="1707952.A6A03_02945"/>
<accession>A0A178M5U2</accession>
<dbReference type="Pfam" id="PF02517">
    <property type="entry name" value="Rce1-like"/>
    <property type="match status" value="1"/>
</dbReference>
<protein>
    <submittedName>
        <fullName evidence="3">Abortive infection protein</fullName>
    </submittedName>
</protein>
<name>A0A178M5U2_9CHLR</name>
<feature type="transmembrane region" description="Helical" evidence="1">
    <location>
        <begin position="6"/>
        <end position="29"/>
    </location>
</feature>